<keyword evidence="1" id="KW-1133">Transmembrane helix</keyword>
<dbReference type="EMBL" id="SNXZ01000001">
    <property type="protein sequence ID" value="TDQ04678.1"/>
    <property type="molecule type" value="Genomic_DNA"/>
</dbReference>
<keyword evidence="3" id="KW-1185">Reference proteome</keyword>
<sequence length="413" mass="47331">MDIQRIVDDFGAHWHIYVTMPFIAAAIGYITKRVAIEMMFRPLEFVGIRVIGLPVGWQGVLPGNAQRMATIAMDLLTTNLINPKEIFSRLDPKRVAAELHDPLLRSVEQLTRELMAEYQPGMWEMLPEAAQRLLLRRVETEAPRVVEQIIRDLANNIDDVLDVKAMAVEAMVRDKALLNRLIREVSKPELRFIAHSGIYFGFVIGLVQMITWALTHNMWIMPIFGGLTGWLTDWLALKMIFFPRTPRRYLGLFTWQGMFQRRRMEVSRDYGRLVADEILTVHNVLHAVLTGPRSDRLFALVHRHVLRSIDANSGIAKPVVVMSIGSRRYQEMKETAAKRALELVPDTLRHVESYATEALDVRNTIVDQMQRLTPVQYEGILRPAFRQDEWKLIAVGAIIGFLVGELQVVLLLH</sequence>
<accession>A0A4R6SKL6</accession>
<evidence type="ECO:0000256" key="1">
    <source>
        <dbReference type="SAM" id="Phobius"/>
    </source>
</evidence>
<keyword evidence="1" id="KW-0812">Transmembrane</keyword>
<feature type="transmembrane region" description="Helical" evidence="1">
    <location>
        <begin position="12"/>
        <end position="31"/>
    </location>
</feature>
<comment type="caution">
    <text evidence="2">The sequence shown here is derived from an EMBL/GenBank/DDBJ whole genome shotgun (WGS) entry which is preliminary data.</text>
</comment>
<evidence type="ECO:0000313" key="2">
    <source>
        <dbReference type="EMBL" id="TDQ04678.1"/>
    </source>
</evidence>
<evidence type="ECO:0000313" key="3">
    <source>
        <dbReference type="Proteomes" id="UP000295444"/>
    </source>
</evidence>
<dbReference type="PANTHER" id="PTHR35791">
    <property type="entry name" value="UPF0754 MEMBRANE PROTEIN YHEB"/>
    <property type="match status" value="1"/>
</dbReference>
<gene>
    <name evidence="2" type="ORF">EV186_101633</name>
</gene>
<proteinExistence type="predicted"/>
<feature type="transmembrane region" description="Helical" evidence="1">
    <location>
        <begin position="192"/>
        <end position="213"/>
    </location>
</feature>
<protein>
    <submittedName>
        <fullName evidence="2">Uncharacterized protein DUF445</fullName>
    </submittedName>
</protein>
<dbReference type="AlphaFoldDB" id="A0A4R6SKL6"/>
<name>A0A4R6SKL6_LABRH</name>
<dbReference type="PANTHER" id="PTHR35791:SF1">
    <property type="entry name" value="UPF0754 MEMBRANE PROTEIN YHEB"/>
    <property type="match status" value="1"/>
</dbReference>
<organism evidence="2 3">
    <name type="scientific">Labedaea rhizosphaerae</name>
    <dbReference type="NCBI Taxonomy" id="598644"/>
    <lineage>
        <taxon>Bacteria</taxon>
        <taxon>Bacillati</taxon>
        <taxon>Actinomycetota</taxon>
        <taxon>Actinomycetes</taxon>
        <taxon>Pseudonocardiales</taxon>
        <taxon>Pseudonocardiaceae</taxon>
        <taxon>Labedaea</taxon>
    </lineage>
</organism>
<dbReference type="Proteomes" id="UP000295444">
    <property type="component" value="Unassembled WGS sequence"/>
</dbReference>
<keyword evidence="1" id="KW-0472">Membrane</keyword>
<feature type="transmembrane region" description="Helical" evidence="1">
    <location>
        <begin position="392"/>
        <end position="412"/>
    </location>
</feature>
<reference evidence="2 3" key="1">
    <citation type="submission" date="2019-03" db="EMBL/GenBank/DDBJ databases">
        <title>Genomic Encyclopedia of Type Strains, Phase IV (KMG-IV): sequencing the most valuable type-strain genomes for metagenomic binning, comparative biology and taxonomic classification.</title>
        <authorList>
            <person name="Goeker M."/>
        </authorList>
    </citation>
    <scope>NUCLEOTIDE SEQUENCE [LARGE SCALE GENOMIC DNA]</scope>
    <source>
        <strain evidence="2 3">DSM 45361</strain>
    </source>
</reference>
<feature type="transmembrane region" description="Helical" evidence="1">
    <location>
        <begin position="219"/>
        <end position="241"/>
    </location>
</feature>